<accession>A0A0L0T973</accession>
<dbReference type="GO" id="GO:0051123">
    <property type="term" value="P:RNA polymerase II preinitiation complex assembly"/>
    <property type="evidence" value="ECO:0007669"/>
    <property type="project" value="InterPro"/>
</dbReference>
<evidence type="ECO:0000313" key="8">
    <source>
        <dbReference type="EMBL" id="KNE71089.1"/>
    </source>
</evidence>
<dbReference type="EMBL" id="GG745369">
    <property type="protein sequence ID" value="KNE71089.1"/>
    <property type="molecule type" value="Genomic_DNA"/>
</dbReference>
<dbReference type="PANTHER" id="PTHR13218:SF8">
    <property type="entry name" value="TRANSCRIPTION INITIATION FACTOR TFIID SUBUNIT 11"/>
    <property type="match status" value="1"/>
</dbReference>
<dbReference type="Proteomes" id="UP000054350">
    <property type="component" value="Unassembled WGS sequence"/>
</dbReference>
<dbReference type="PANTHER" id="PTHR13218">
    <property type="entry name" value="TRANSCRIPTION INITIATION FACTOR TFIID SUBUNIT 11-RELATED"/>
    <property type="match status" value="1"/>
</dbReference>
<dbReference type="STRING" id="578462.A0A0L0T973"/>
<dbReference type="GO" id="GO:0016251">
    <property type="term" value="F:RNA polymerase II general transcription initiation factor activity"/>
    <property type="evidence" value="ECO:0007669"/>
    <property type="project" value="TreeGrafter"/>
</dbReference>
<feature type="domain" description="TAFII28-like protein" evidence="7">
    <location>
        <begin position="69"/>
        <end position="152"/>
    </location>
</feature>
<organism evidence="8 9">
    <name type="scientific">Allomyces macrogynus (strain ATCC 38327)</name>
    <name type="common">Allomyces javanicus var. macrogynus</name>
    <dbReference type="NCBI Taxonomy" id="578462"/>
    <lineage>
        <taxon>Eukaryota</taxon>
        <taxon>Fungi</taxon>
        <taxon>Fungi incertae sedis</taxon>
        <taxon>Blastocladiomycota</taxon>
        <taxon>Blastocladiomycetes</taxon>
        <taxon>Blastocladiales</taxon>
        <taxon>Blastocladiaceae</taxon>
        <taxon>Allomyces</taxon>
    </lineage>
</organism>
<dbReference type="CDD" id="cd08048">
    <property type="entry name" value="HFD_TAF11"/>
    <property type="match status" value="1"/>
</dbReference>
<dbReference type="InterPro" id="IPR009072">
    <property type="entry name" value="Histone-fold"/>
</dbReference>
<keyword evidence="5" id="KW-0539">Nucleus</keyword>
<dbReference type="VEuPathDB" id="FungiDB:AMAG_15339"/>
<keyword evidence="3" id="KW-0805">Transcription regulation</keyword>
<dbReference type="Pfam" id="PF04719">
    <property type="entry name" value="TAFII28"/>
    <property type="match status" value="1"/>
</dbReference>
<dbReference type="OrthoDB" id="28335at2759"/>
<sequence>MATPVPPPRSRTSTAPGDLDAGDGASPAPGRTNPPSTDPTAQPAAAPTVHFAYRADESLLHDMIEHLCSPDQRDRYYAYRRIKFPHAPVKRLMTQATGGATAPNKHMPMVVAAVTRTYLSQVLDEARAAMRDAGKDPRGTLRVEDLREGYRRYHAKQGAHVLQAPHAGTLGKRRRF</sequence>
<evidence type="ECO:0000256" key="6">
    <source>
        <dbReference type="SAM" id="MobiDB-lite"/>
    </source>
</evidence>
<evidence type="ECO:0000256" key="3">
    <source>
        <dbReference type="ARBA" id="ARBA00023015"/>
    </source>
</evidence>
<evidence type="ECO:0000256" key="1">
    <source>
        <dbReference type="ARBA" id="ARBA00004123"/>
    </source>
</evidence>
<comment type="subcellular location">
    <subcellularLocation>
        <location evidence="1">Nucleus</location>
    </subcellularLocation>
</comment>
<dbReference type="AlphaFoldDB" id="A0A0L0T973"/>
<dbReference type="InterPro" id="IPR045127">
    <property type="entry name" value="TAF11-like"/>
</dbReference>
<dbReference type="SUPFAM" id="SSF47113">
    <property type="entry name" value="Histone-fold"/>
    <property type="match status" value="1"/>
</dbReference>
<feature type="compositionally biased region" description="Low complexity" evidence="6">
    <location>
        <begin position="34"/>
        <end position="44"/>
    </location>
</feature>
<evidence type="ECO:0000256" key="5">
    <source>
        <dbReference type="ARBA" id="ARBA00023242"/>
    </source>
</evidence>
<gene>
    <name evidence="8" type="ORF">AMAG_15339</name>
</gene>
<dbReference type="Gene3D" id="1.10.20.10">
    <property type="entry name" value="Histone, subunit A"/>
    <property type="match status" value="1"/>
</dbReference>
<evidence type="ECO:0000256" key="2">
    <source>
        <dbReference type="ARBA" id="ARBA00009788"/>
    </source>
</evidence>
<reference evidence="9" key="2">
    <citation type="submission" date="2009-11" db="EMBL/GenBank/DDBJ databases">
        <title>The Genome Sequence of Allomyces macrogynus strain ATCC 38327.</title>
        <authorList>
            <consortium name="The Broad Institute Genome Sequencing Platform"/>
            <person name="Russ C."/>
            <person name="Cuomo C."/>
            <person name="Shea T."/>
            <person name="Young S.K."/>
            <person name="Zeng Q."/>
            <person name="Koehrsen M."/>
            <person name="Haas B."/>
            <person name="Borodovsky M."/>
            <person name="Guigo R."/>
            <person name="Alvarado L."/>
            <person name="Berlin A."/>
            <person name="Borenstein D."/>
            <person name="Chen Z."/>
            <person name="Engels R."/>
            <person name="Freedman E."/>
            <person name="Gellesch M."/>
            <person name="Goldberg J."/>
            <person name="Griggs A."/>
            <person name="Gujja S."/>
            <person name="Heiman D."/>
            <person name="Hepburn T."/>
            <person name="Howarth C."/>
            <person name="Jen D."/>
            <person name="Larson L."/>
            <person name="Lewis B."/>
            <person name="Mehta T."/>
            <person name="Park D."/>
            <person name="Pearson M."/>
            <person name="Roberts A."/>
            <person name="Saif S."/>
            <person name="Shenoy N."/>
            <person name="Sisk P."/>
            <person name="Stolte C."/>
            <person name="Sykes S."/>
            <person name="Walk T."/>
            <person name="White J."/>
            <person name="Yandava C."/>
            <person name="Burger G."/>
            <person name="Gray M.W."/>
            <person name="Holland P.W.H."/>
            <person name="King N."/>
            <person name="Lang F.B.F."/>
            <person name="Roger A.J."/>
            <person name="Ruiz-Trillo I."/>
            <person name="Lander E."/>
            <person name="Nusbaum C."/>
        </authorList>
    </citation>
    <scope>NUCLEOTIDE SEQUENCE [LARGE SCALE GENOMIC DNA]</scope>
    <source>
        <strain evidence="9">ATCC 38327</strain>
    </source>
</reference>
<protein>
    <recommendedName>
        <fullName evidence="7">TAFII28-like protein domain-containing protein</fullName>
    </recommendedName>
</protein>
<dbReference type="InterPro" id="IPR006809">
    <property type="entry name" value="TAFII28_dom"/>
</dbReference>
<comment type="similarity">
    <text evidence="2">Belongs to the TAF11 family.</text>
</comment>
<dbReference type="GO" id="GO:0005669">
    <property type="term" value="C:transcription factor TFIID complex"/>
    <property type="evidence" value="ECO:0007669"/>
    <property type="project" value="InterPro"/>
</dbReference>
<proteinExistence type="inferred from homology"/>
<dbReference type="GO" id="GO:0046982">
    <property type="term" value="F:protein heterodimerization activity"/>
    <property type="evidence" value="ECO:0007669"/>
    <property type="project" value="InterPro"/>
</dbReference>
<name>A0A0L0T973_ALLM3</name>
<keyword evidence="4" id="KW-0804">Transcription</keyword>
<evidence type="ECO:0000313" key="9">
    <source>
        <dbReference type="Proteomes" id="UP000054350"/>
    </source>
</evidence>
<evidence type="ECO:0000256" key="4">
    <source>
        <dbReference type="ARBA" id="ARBA00023163"/>
    </source>
</evidence>
<keyword evidence="9" id="KW-1185">Reference proteome</keyword>
<feature type="region of interest" description="Disordered" evidence="6">
    <location>
        <begin position="1"/>
        <end position="44"/>
    </location>
</feature>
<reference evidence="8 9" key="1">
    <citation type="submission" date="2009-11" db="EMBL/GenBank/DDBJ databases">
        <title>Annotation of Allomyces macrogynus ATCC 38327.</title>
        <authorList>
            <consortium name="The Broad Institute Genome Sequencing Platform"/>
            <person name="Russ C."/>
            <person name="Cuomo C."/>
            <person name="Burger G."/>
            <person name="Gray M.W."/>
            <person name="Holland P.W.H."/>
            <person name="King N."/>
            <person name="Lang F.B.F."/>
            <person name="Roger A.J."/>
            <person name="Ruiz-Trillo I."/>
            <person name="Young S.K."/>
            <person name="Zeng Q."/>
            <person name="Gargeya S."/>
            <person name="Fitzgerald M."/>
            <person name="Haas B."/>
            <person name="Abouelleil A."/>
            <person name="Alvarado L."/>
            <person name="Arachchi H.M."/>
            <person name="Berlin A."/>
            <person name="Chapman S.B."/>
            <person name="Gearin G."/>
            <person name="Goldberg J."/>
            <person name="Griggs A."/>
            <person name="Gujja S."/>
            <person name="Hansen M."/>
            <person name="Heiman D."/>
            <person name="Howarth C."/>
            <person name="Larimer J."/>
            <person name="Lui A."/>
            <person name="MacDonald P.J.P."/>
            <person name="McCowen C."/>
            <person name="Montmayeur A."/>
            <person name="Murphy C."/>
            <person name="Neiman D."/>
            <person name="Pearson M."/>
            <person name="Priest M."/>
            <person name="Roberts A."/>
            <person name="Saif S."/>
            <person name="Shea T."/>
            <person name="Sisk P."/>
            <person name="Stolte C."/>
            <person name="Sykes S."/>
            <person name="Wortman J."/>
            <person name="Nusbaum C."/>
            <person name="Birren B."/>
        </authorList>
    </citation>
    <scope>NUCLEOTIDE SEQUENCE [LARGE SCALE GENOMIC DNA]</scope>
    <source>
        <strain evidence="8 9">ATCC 38327</strain>
    </source>
</reference>
<evidence type="ECO:0000259" key="7">
    <source>
        <dbReference type="Pfam" id="PF04719"/>
    </source>
</evidence>